<protein>
    <submittedName>
        <fullName evidence="2">Transthyretin-like family protein</fullName>
    </submittedName>
</protein>
<proteinExistence type="predicted"/>
<reference evidence="2" key="1">
    <citation type="submission" date="2016-11" db="UniProtKB">
        <authorList>
            <consortium name="WormBaseParasite"/>
        </authorList>
    </citation>
    <scope>IDENTIFICATION</scope>
    <source>
        <strain evidence="2">KR3021</strain>
    </source>
</reference>
<sequence length="143" mass="15499">MNLRLIALCFAFVTSTTALIGFTQSSGVRGKLMCNDKPASGVTVKLFDEDDLPGDLDDLLQSGKTSSNGEFNLAGHTDEATPIDPKLVIFHDCNDGIKPCQRKVTIKIPNRYITKGKVPKQIYDAGSIQLSGKFPGEGRDCIH</sequence>
<name>A0AC35U8R9_9BILA</name>
<evidence type="ECO:0000313" key="2">
    <source>
        <dbReference type="WBParaSite" id="RSKR_0000896100.1"/>
    </source>
</evidence>
<dbReference type="WBParaSite" id="RSKR_0000896100.1">
    <property type="protein sequence ID" value="RSKR_0000896100.1"/>
    <property type="gene ID" value="RSKR_0000896100"/>
</dbReference>
<accession>A0AC35U8R9</accession>
<evidence type="ECO:0000313" key="1">
    <source>
        <dbReference type="Proteomes" id="UP000095286"/>
    </source>
</evidence>
<dbReference type="Proteomes" id="UP000095286">
    <property type="component" value="Unplaced"/>
</dbReference>
<organism evidence="1 2">
    <name type="scientific">Rhabditophanes sp. KR3021</name>
    <dbReference type="NCBI Taxonomy" id="114890"/>
    <lineage>
        <taxon>Eukaryota</taxon>
        <taxon>Metazoa</taxon>
        <taxon>Ecdysozoa</taxon>
        <taxon>Nematoda</taxon>
        <taxon>Chromadorea</taxon>
        <taxon>Rhabditida</taxon>
        <taxon>Tylenchina</taxon>
        <taxon>Panagrolaimomorpha</taxon>
        <taxon>Strongyloidoidea</taxon>
        <taxon>Alloionematidae</taxon>
        <taxon>Rhabditophanes</taxon>
    </lineage>
</organism>